<evidence type="ECO:0000256" key="9">
    <source>
        <dbReference type="ARBA" id="ARBA00022777"/>
    </source>
</evidence>
<dbReference type="Proteomes" id="UP000006906">
    <property type="component" value="Chromosome 1"/>
</dbReference>
<dbReference type="EC" id="2.7.1.182" evidence="15"/>
<evidence type="ECO:0000256" key="11">
    <source>
        <dbReference type="ARBA" id="ARBA00022946"/>
    </source>
</evidence>
<feature type="compositionally biased region" description="Gly residues" evidence="17">
    <location>
        <begin position="716"/>
        <end position="731"/>
    </location>
</feature>
<evidence type="ECO:0000256" key="10">
    <source>
        <dbReference type="ARBA" id="ARBA00022833"/>
    </source>
</evidence>
<evidence type="ECO:0000313" key="19">
    <source>
        <dbReference type="EMBL" id="PNW88259.1"/>
    </source>
</evidence>
<dbReference type="InParanoid" id="A0A2K3E634"/>
<evidence type="ECO:0000256" key="15">
    <source>
        <dbReference type="ARBA" id="ARBA00039024"/>
    </source>
</evidence>
<keyword evidence="9" id="KW-0418">Kinase</keyword>
<evidence type="ECO:0000256" key="6">
    <source>
        <dbReference type="ARBA" id="ARBA00022692"/>
    </source>
</evidence>
<keyword evidence="3" id="KW-0150">Chloroplast</keyword>
<comment type="subcellular location">
    <subcellularLocation>
        <location evidence="1">Plastid</location>
        <location evidence="1">Chloroplast membrane</location>
        <topology evidence="1">Multi-pass membrane protein</topology>
    </subcellularLocation>
</comment>
<dbReference type="OrthoDB" id="549148at2759"/>
<reference evidence="19 20" key="1">
    <citation type="journal article" date="2007" name="Science">
        <title>The Chlamydomonas genome reveals the evolution of key animal and plant functions.</title>
        <authorList>
            <person name="Merchant S.S."/>
            <person name="Prochnik S.E."/>
            <person name="Vallon O."/>
            <person name="Harris E.H."/>
            <person name="Karpowicz S.J."/>
            <person name="Witman G.B."/>
            <person name="Terry A."/>
            <person name="Salamov A."/>
            <person name="Fritz-Laylin L.K."/>
            <person name="Marechal-Drouard L."/>
            <person name="Marshall W.F."/>
            <person name="Qu L.H."/>
            <person name="Nelson D.R."/>
            <person name="Sanderfoot A.A."/>
            <person name="Spalding M.H."/>
            <person name="Kapitonov V.V."/>
            <person name="Ren Q."/>
            <person name="Ferris P."/>
            <person name="Lindquist E."/>
            <person name="Shapiro H."/>
            <person name="Lucas S.M."/>
            <person name="Grimwood J."/>
            <person name="Schmutz J."/>
            <person name="Cardol P."/>
            <person name="Cerutti H."/>
            <person name="Chanfreau G."/>
            <person name="Chen C.L."/>
            <person name="Cognat V."/>
            <person name="Croft M.T."/>
            <person name="Dent R."/>
            <person name="Dutcher S."/>
            <person name="Fernandez E."/>
            <person name="Fukuzawa H."/>
            <person name="Gonzalez-Ballester D."/>
            <person name="Gonzalez-Halphen D."/>
            <person name="Hallmann A."/>
            <person name="Hanikenne M."/>
            <person name="Hippler M."/>
            <person name="Inwood W."/>
            <person name="Jabbari K."/>
            <person name="Kalanon M."/>
            <person name="Kuras R."/>
            <person name="Lefebvre P.A."/>
            <person name="Lemaire S.D."/>
            <person name="Lobanov A.V."/>
            <person name="Lohr M."/>
            <person name="Manuell A."/>
            <person name="Meier I."/>
            <person name="Mets L."/>
            <person name="Mittag M."/>
            <person name="Mittelmeier T."/>
            <person name="Moroney J.V."/>
            <person name="Moseley J."/>
            <person name="Napoli C."/>
            <person name="Nedelcu A.M."/>
            <person name="Niyogi K."/>
            <person name="Novoselov S.V."/>
            <person name="Paulsen I.T."/>
            <person name="Pazour G."/>
            <person name="Purton S."/>
            <person name="Ral J.P."/>
            <person name="Riano-Pachon D.M."/>
            <person name="Riekhof W."/>
            <person name="Rymarquis L."/>
            <person name="Schroda M."/>
            <person name="Stern D."/>
            <person name="Umen J."/>
            <person name="Willows R."/>
            <person name="Wilson N."/>
            <person name="Zimmer S.L."/>
            <person name="Allmer J."/>
            <person name="Balk J."/>
            <person name="Bisova K."/>
            <person name="Chen C.J."/>
            <person name="Elias M."/>
            <person name="Gendler K."/>
            <person name="Hauser C."/>
            <person name="Lamb M.R."/>
            <person name="Ledford H."/>
            <person name="Long J.C."/>
            <person name="Minagawa J."/>
            <person name="Page M.D."/>
            <person name="Pan J."/>
            <person name="Pootakham W."/>
            <person name="Roje S."/>
            <person name="Rose A."/>
            <person name="Stahlberg E."/>
            <person name="Terauchi A.M."/>
            <person name="Yang P."/>
            <person name="Ball S."/>
            <person name="Bowler C."/>
            <person name="Dieckmann C.L."/>
            <person name="Gladyshev V.N."/>
            <person name="Green P."/>
            <person name="Jorgensen R."/>
            <person name="Mayfield S."/>
            <person name="Mueller-Roeber B."/>
            <person name="Rajamani S."/>
            <person name="Sayre R.T."/>
            <person name="Brokstein P."/>
            <person name="Dubchak I."/>
            <person name="Goodstein D."/>
            <person name="Hornick L."/>
            <person name="Huang Y.W."/>
            <person name="Jhaveri J."/>
            <person name="Luo Y."/>
            <person name="Martinez D."/>
            <person name="Ngau W.C."/>
            <person name="Otillar B."/>
            <person name="Poliakov A."/>
            <person name="Porter A."/>
            <person name="Szajkowski L."/>
            <person name="Werner G."/>
            <person name="Zhou K."/>
            <person name="Grigoriev I.V."/>
            <person name="Rokhsar D.S."/>
            <person name="Grossman A.R."/>
        </authorList>
    </citation>
    <scope>NUCLEOTIDE SEQUENCE [LARGE SCALE GENOMIC DNA]</scope>
    <source>
        <strain evidence="20">CC-503</strain>
    </source>
</reference>
<keyword evidence="13" id="KW-0472">Membrane</keyword>
<dbReference type="PROSITE" id="PS01360">
    <property type="entry name" value="ZF_MYND_1"/>
    <property type="match status" value="1"/>
</dbReference>
<keyword evidence="11" id="KW-0809">Transit peptide</keyword>
<evidence type="ECO:0000256" key="3">
    <source>
        <dbReference type="ARBA" id="ARBA00022528"/>
    </source>
</evidence>
<evidence type="ECO:0000256" key="17">
    <source>
        <dbReference type="SAM" id="MobiDB-lite"/>
    </source>
</evidence>
<dbReference type="GO" id="GO:0010276">
    <property type="term" value="F:phytol kinase activity"/>
    <property type="evidence" value="ECO:0007669"/>
    <property type="project" value="UniProtKB-EC"/>
</dbReference>
<dbReference type="Gramene" id="PNW88259">
    <property type="protein sequence ID" value="PNW88259"/>
    <property type="gene ID" value="CHLRE_01g021550v5"/>
</dbReference>
<dbReference type="GO" id="GO:0016301">
    <property type="term" value="F:kinase activity"/>
    <property type="evidence" value="ECO:0000318"/>
    <property type="project" value="GO_Central"/>
</dbReference>
<comment type="catalytic activity">
    <reaction evidence="16">
        <text>phytol + CTP = phytyl phosphate + CDP + H(+)</text>
        <dbReference type="Rhea" id="RHEA:38055"/>
        <dbReference type="ChEBI" id="CHEBI:15378"/>
        <dbReference type="ChEBI" id="CHEBI:17327"/>
        <dbReference type="ChEBI" id="CHEBI:37563"/>
        <dbReference type="ChEBI" id="CHEBI:58069"/>
        <dbReference type="ChEBI" id="CHEBI:75483"/>
        <dbReference type="EC" id="2.7.1.182"/>
    </reaction>
</comment>
<dbReference type="InterPro" id="IPR002893">
    <property type="entry name" value="Znf_MYND"/>
</dbReference>
<keyword evidence="10" id="KW-0862">Zinc</keyword>
<evidence type="ECO:0000256" key="14">
    <source>
        <dbReference type="ARBA" id="ARBA00024015"/>
    </source>
</evidence>
<keyword evidence="5" id="KW-0808">Transferase</keyword>
<evidence type="ECO:0000256" key="12">
    <source>
        <dbReference type="ARBA" id="ARBA00022989"/>
    </source>
</evidence>
<evidence type="ECO:0000256" key="7">
    <source>
        <dbReference type="ARBA" id="ARBA00022723"/>
    </source>
</evidence>
<sequence>MTNLSQGGLDGASQLDEHGTLEFWAATYSVQAYALRDYCALYTDLHQLLEQRQAQRGGVVVHVEEETGAVRRAAQRVTRMATVLSCFPAITASCRAFTKTSVGYERRVLALLRADTLKSYAAVFETVARNGLPAGKMGDNVILTCGSLIQGISGVMGVHTVPCDSSDDYNLEIYSEFVKAAAESHVLDHACRIVLRGLEAEATAAPKSVQRVGRSPDMDMPTLLGHFHLAINKTVLSLVAPLELRQSNGALHPRPLAAPRTGTDPALLALLPAVRGVLSGTGVQMWAAKQLLDVANMAATMGPAAATTGAAEAEGASRYLGLPPAVRTPPRLLTHAVLLSSGHADVTNSLQLALSVARAMWEMTMSGPLAPVMRMPGAPAEGSTARRGVATAAGPAAGGSAAGGASGGGSVAGGSAGGDSAAGGSAASGSAASGSAAARTSSLYRLPRSIPLSAGQVCALITTALNGVVEPQAQGQALYAVRRGSQVQGEMASMVALACRLASELQPQRAAAVLRRLWKTAASWLVHMRAPEAHVALKRMLASLGALLLHEYPGEGAASARPQRATAAGGQVKADGRTLAFAVALEAGLVEWLAAALEGALAGAAEWHVPAYGVAMLTDLLLRPSCALPPLLAHADGTSLFRLLETLRIAGETTRDQMTLRGQDPQATKEYVLVGGNVMCIIVQLLEQVTAVYMRAPPEGLESCIHGPGDSSSGSSAGGVPGAAAAGSGGLPGQPVPDAAAAAIDRTAAALLTKTCRSQVPKQRLRRMWLMTRGRKPFAVLALSRLLPTLFPFRQAAFLDAGARDSVLGLTTVYTAPALQLLRVVLALPAGSSCAASPTAAARQTAALRESRAESWRGLLMADEGVALTWVAAVLAAATACKWPEVTAAALDLLEVLVLALPPEAVAARVQLVRGAGVAGAAALPPAGRMLPLVLGEGWLRQQGREKLAAALTERACRMSRGADGGGSNSSSGGGGGGAGGGAWPLCTQWTDADLQLCEAVAGKHQLASVPEVPAPIEVMWLLPKELGVKVCAGPGCSQLDPGKVASSHHACEGCAVAAYCSAECKAAHVRAGHQRLECAGMRAGRETCESLYAGRWPEQWAV</sequence>
<dbReference type="GeneID" id="5715213"/>
<keyword evidence="7" id="KW-0479">Metal-binding</keyword>
<dbReference type="KEGG" id="cre:CHLRE_01g021550v5"/>
<keyword evidence="4" id="KW-0934">Plastid</keyword>
<evidence type="ECO:0000256" key="1">
    <source>
        <dbReference type="ARBA" id="ARBA00004508"/>
    </source>
</evidence>
<name>A0A2K3E634_CHLRE</name>
<accession>A0A2K3E634</accession>
<keyword evidence="20" id="KW-1185">Reference proteome</keyword>
<dbReference type="SUPFAM" id="SSF144232">
    <property type="entry name" value="HIT/MYND zinc finger-like"/>
    <property type="match status" value="1"/>
</dbReference>
<feature type="domain" description="MYND-type" evidence="18">
    <location>
        <begin position="1032"/>
        <end position="1079"/>
    </location>
</feature>
<evidence type="ECO:0000256" key="8">
    <source>
        <dbReference type="ARBA" id="ARBA00022771"/>
    </source>
</evidence>
<dbReference type="InterPro" id="IPR039606">
    <property type="entry name" value="Phytol/farnesol_kinase"/>
</dbReference>
<evidence type="ECO:0000256" key="2">
    <source>
        <dbReference type="ARBA" id="ARBA00010794"/>
    </source>
</evidence>
<keyword evidence="8" id="KW-0863">Zinc-finger</keyword>
<dbReference type="RefSeq" id="XP_042928395.1">
    <property type="nucleotide sequence ID" value="XM_043058481.1"/>
</dbReference>
<feature type="region of interest" description="Disordered" evidence="17">
    <location>
        <begin position="377"/>
        <end position="431"/>
    </location>
</feature>
<evidence type="ECO:0000256" key="4">
    <source>
        <dbReference type="ARBA" id="ARBA00022640"/>
    </source>
</evidence>
<dbReference type="GO" id="GO:0016020">
    <property type="term" value="C:membrane"/>
    <property type="evidence" value="ECO:0007669"/>
    <property type="project" value="UniProtKB-SubCell"/>
</dbReference>
<keyword evidence="6" id="KW-0812">Transmembrane</keyword>
<dbReference type="AlphaFoldDB" id="A0A2K3E634"/>
<feature type="compositionally biased region" description="Gly residues" evidence="17">
    <location>
        <begin position="396"/>
        <end position="421"/>
    </location>
</feature>
<dbReference type="GO" id="GO:0008270">
    <property type="term" value="F:zinc ion binding"/>
    <property type="evidence" value="ECO:0007669"/>
    <property type="project" value="UniProtKB-KW"/>
</dbReference>
<dbReference type="PANTHER" id="PTHR32523">
    <property type="entry name" value="PHYTOL KINASE 1, CHLOROPLASTIC"/>
    <property type="match status" value="1"/>
</dbReference>
<evidence type="ECO:0000256" key="13">
    <source>
        <dbReference type="ARBA" id="ARBA00023136"/>
    </source>
</evidence>
<evidence type="ECO:0000313" key="20">
    <source>
        <dbReference type="Proteomes" id="UP000006906"/>
    </source>
</evidence>
<evidence type="ECO:0000259" key="18">
    <source>
        <dbReference type="PROSITE" id="PS01360"/>
    </source>
</evidence>
<keyword evidence="12" id="KW-1133">Transmembrane helix</keyword>
<dbReference type="EMBL" id="CM008962">
    <property type="protein sequence ID" value="PNW88259.1"/>
    <property type="molecule type" value="Genomic_DNA"/>
</dbReference>
<feature type="compositionally biased region" description="Low complexity" evidence="17">
    <location>
        <begin position="422"/>
        <end position="431"/>
    </location>
</feature>
<proteinExistence type="inferred from homology"/>
<feature type="region of interest" description="Disordered" evidence="17">
    <location>
        <begin position="704"/>
        <end position="731"/>
    </location>
</feature>
<gene>
    <name evidence="19" type="ORF">CHLRE_01g021550v5</name>
</gene>
<comment type="similarity">
    <text evidence="2">Belongs to the polyprenol kinase family.</text>
</comment>
<evidence type="ECO:0000256" key="16">
    <source>
        <dbReference type="ARBA" id="ARBA00048889"/>
    </source>
</evidence>
<evidence type="ECO:0000256" key="5">
    <source>
        <dbReference type="ARBA" id="ARBA00022679"/>
    </source>
</evidence>
<dbReference type="GO" id="GO:0009507">
    <property type="term" value="C:chloroplast"/>
    <property type="evidence" value="ECO:0007669"/>
    <property type="project" value="UniProtKB-SubCell"/>
</dbReference>
<dbReference type="ExpressionAtlas" id="A0A2K3E634">
    <property type="expression patterns" value="baseline"/>
</dbReference>
<organism evidence="19 20">
    <name type="scientific">Chlamydomonas reinhardtii</name>
    <name type="common">Chlamydomonas smithii</name>
    <dbReference type="NCBI Taxonomy" id="3055"/>
    <lineage>
        <taxon>Eukaryota</taxon>
        <taxon>Viridiplantae</taxon>
        <taxon>Chlorophyta</taxon>
        <taxon>core chlorophytes</taxon>
        <taxon>Chlorophyceae</taxon>
        <taxon>CS clade</taxon>
        <taxon>Chlamydomonadales</taxon>
        <taxon>Chlamydomonadaceae</taxon>
        <taxon>Chlamydomonas</taxon>
    </lineage>
</organism>
<protein>
    <recommendedName>
        <fullName evidence="15">phytol kinase</fullName>
        <ecNumber evidence="15">2.7.1.182</ecNumber>
    </recommendedName>
</protein>
<dbReference type="PANTHER" id="PTHR32523:SF8">
    <property type="entry name" value="DOLICHOL KINASE"/>
    <property type="match status" value="1"/>
</dbReference>
<feature type="compositionally biased region" description="Low complexity" evidence="17">
    <location>
        <begin position="382"/>
        <end position="395"/>
    </location>
</feature>
<comment type="pathway">
    <text evidence="14">Cofactor biosynthesis; tocopherol biosynthesis.</text>
</comment>